<dbReference type="EMBL" id="SNWI01000006">
    <property type="protein sequence ID" value="TDO00009.1"/>
    <property type="molecule type" value="Genomic_DNA"/>
</dbReference>
<accession>A0A4V3BXT8</accession>
<dbReference type="AlphaFoldDB" id="A0A4V3BXT8"/>
<reference evidence="1 2" key="1">
    <citation type="submission" date="2019-03" db="EMBL/GenBank/DDBJ databases">
        <title>Freshwater and sediment microbial communities from various areas in North America, analyzing microbe dynamics in response to fracking.</title>
        <authorList>
            <person name="Lamendella R."/>
        </authorList>
    </citation>
    <scope>NUCLEOTIDE SEQUENCE [LARGE SCALE GENOMIC DNA]</scope>
    <source>
        <strain evidence="1 2">114D</strain>
    </source>
</reference>
<gene>
    <name evidence="1" type="ORF">DET52_106221</name>
</gene>
<organism evidence="1 2">
    <name type="scientific">Sunxiuqinia elliptica</name>
    <dbReference type="NCBI Taxonomy" id="655355"/>
    <lineage>
        <taxon>Bacteria</taxon>
        <taxon>Pseudomonadati</taxon>
        <taxon>Bacteroidota</taxon>
        <taxon>Bacteroidia</taxon>
        <taxon>Marinilabiliales</taxon>
        <taxon>Prolixibacteraceae</taxon>
        <taxon>Sunxiuqinia</taxon>
    </lineage>
</organism>
<protein>
    <submittedName>
        <fullName evidence="1">Uncharacterized protein</fullName>
    </submittedName>
</protein>
<proteinExistence type="predicted"/>
<sequence>MKMEKNSMALGIKQKENSLCPQALLLIISEANLFIEGI</sequence>
<dbReference type="Proteomes" id="UP000294848">
    <property type="component" value="Unassembled WGS sequence"/>
</dbReference>
<evidence type="ECO:0000313" key="2">
    <source>
        <dbReference type="Proteomes" id="UP000294848"/>
    </source>
</evidence>
<evidence type="ECO:0000313" key="1">
    <source>
        <dbReference type="EMBL" id="TDO00009.1"/>
    </source>
</evidence>
<comment type="caution">
    <text evidence="1">The sequence shown here is derived from an EMBL/GenBank/DDBJ whole genome shotgun (WGS) entry which is preliminary data.</text>
</comment>
<name>A0A4V3BXT8_9BACT</name>